<evidence type="ECO:0000313" key="11">
    <source>
        <dbReference type="EMBL" id="NII07922.1"/>
    </source>
</evidence>
<evidence type="ECO:0000256" key="9">
    <source>
        <dbReference type="ARBA" id="ARBA00048090"/>
    </source>
</evidence>
<evidence type="ECO:0000256" key="7">
    <source>
        <dbReference type="ARBA" id="ARBA00022840"/>
    </source>
</evidence>
<sequence>MITIVMGVSGSGKSTIGEGLATRLGIPFIDGDSLHPQANRDKMARGIPLDDNDRQPWLEAIVAEMDRHRASGQSLVLACSALKKRYRDFLRKGHDDVRFVYLHGTRDLLADRLGHRSGHFFNPALLDSQLATLEEPSRDEALWVDIGDSPTDTIESVIRRGCAQARGTASR</sequence>
<dbReference type="GO" id="GO:0005737">
    <property type="term" value="C:cytoplasm"/>
    <property type="evidence" value="ECO:0007669"/>
    <property type="project" value="TreeGrafter"/>
</dbReference>
<dbReference type="GO" id="GO:0005524">
    <property type="term" value="F:ATP binding"/>
    <property type="evidence" value="ECO:0007669"/>
    <property type="project" value="UniProtKB-KW"/>
</dbReference>
<dbReference type="GO" id="GO:0019521">
    <property type="term" value="P:D-gluconate metabolic process"/>
    <property type="evidence" value="ECO:0007669"/>
    <property type="project" value="UniProtKB-KW"/>
</dbReference>
<comment type="caution">
    <text evidence="11">The sequence shown here is derived from an EMBL/GenBank/DDBJ whole genome shotgun (WGS) entry which is preliminary data.</text>
</comment>
<dbReference type="CDD" id="cd02021">
    <property type="entry name" value="GntK"/>
    <property type="match status" value="1"/>
</dbReference>
<evidence type="ECO:0000256" key="1">
    <source>
        <dbReference type="ARBA" id="ARBA00004761"/>
    </source>
</evidence>
<keyword evidence="7 10" id="KW-0067">ATP-binding</keyword>
<gene>
    <name evidence="11" type="ORF">HBF25_16180</name>
</gene>
<evidence type="ECO:0000256" key="6">
    <source>
        <dbReference type="ARBA" id="ARBA00022777"/>
    </source>
</evidence>
<dbReference type="Proteomes" id="UP000490980">
    <property type="component" value="Unassembled WGS sequence"/>
</dbReference>
<dbReference type="EC" id="2.7.1.12" evidence="3 10"/>
<accession>A0A7X5UCS2</accession>
<evidence type="ECO:0000256" key="4">
    <source>
        <dbReference type="ARBA" id="ARBA00022679"/>
    </source>
</evidence>
<dbReference type="PANTHER" id="PTHR43442:SF3">
    <property type="entry name" value="GLUCONOKINASE-RELATED"/>
    <property type="match status" value="1"/>
</dbReference>
<dbReference type="AlphaFoldDB" id="A0A7X5UCS2"/>
<evidence type="ECO:0000256" key="5">
    <source>
        <dbReference type="ARBA" id="ARBA00022741"/>
    </source>
</evidence>
<protein>
    <recommendedName>
        <fullName evidence="3 10">Gluconokinase</fullName>
        <ecNumber evidence="3 10">2.7.1.12</ecNumber>
    </recommendedName>
</protein>
<keyword evidence="4 10" id="KW-0808">Transferase</keyword>
<dbReference type="PANTHER" id="PTHR43442">
    <property type="entry name" value="GLUCONOKINASE-RELATED"/>
    <property type="match status" value="1"/>
</dbReference>
<keyword evidence="6 10" id="KW-0418">Kinase</keyword>
<evidence type="ECO:0000256" key="10">
    <source>
        <dbReference type="RuleBase" id="RU363066"/>
    </source>
</evidence>
<evidence type="ECO:0000313" key="12">
    <source>
        <dbReference type="Proteomes" id="UP000490980"/>
    </source>
</evidence>
<comment type="similarity">
    <text evidence="2 10">Belongs to the gluconokinase GntK/GntV family.</text>
</comment>
<proteinExistence type="inferred from homology"/>
<dbReference type="InterPro" id="IPR006001">
    <property type="entry name" value="Therm_gnt_kin"/>
</dbReference>
<keyword evidence="12" id="KW-1185">Reference proteome</keyword>
<keyword evidence="8" id="KW-0311">Gluconate utilization</keyword>
<organism evidence="11 12">
    <name type="scientific">Luteibacter anthropi</name>
    <dbReference type="NCBI Taxonomy" id="564369"/>
    <lineage>
        <taxon>Bacteria</taxon>
        <taxon>Pseudomonadati</taxon>
        <taxon>Pseudomonadota</taxon>
        <taxon>Gammaproteobacteria</taxon>
        <taxon>Lysobacterales</taxon>
        <taxon>Rhodanobacteraceae</taxon>
        <taxon>Luteibacter</taxon>
    </lineage>
</organism>
<dbReference type="NCBIfam" id="TIGR01313">
    <property type="entry name" value="therm_gnt_kin"/>
    <property type="match status" value="1"/>
</dbReference>
<dbReference type="SUPFAM" id="SSF52540">
    <property type="entry name" value="P-loop containing nucleoside triphosphate hydrolases"/>
    <property type="match status" value="1"/>
</dbReference>
<name>A0A7X5UCS2_9GAMM</name>
<keyword evidence="5 10" id="KW-0547">Nucleotide-binding</keyword>
<dbReference type="Gene3D" id="3.40.50.300">
    <property type="entry name" value="P-loop containing nucleotide triphosphate hydrolases"/>
    <property type="match status" value="1"/>
</dbReference>
<evidence type="ECO:0000256" key="3">
    <source>
        <dbReference type="ARBA" id="ARBA00012054"/>
    </source>
</evidence>
<dbReference type="RefSeq" id="WP_166950210.1">
    <property type="nucleotide sequence ID" value="NZ_JAARLZ010000009.1"/>
</dbReference>
<dbReference type="GO" id="GO:0046316">
    <property type="term" value="F:gluconokinase activity"/>
    <property type="evidence" value="ECO:0007669"/>
    <property type="project" value="UniProtKB-EC"/>
</dbReference>
<dbReference type="InterPro" id="IPR027417">
    <property type="entry name" value="P-loop_NTPase"/>
</dbReference>
<comment type="catalytic activity">
    <reaction evidence="9 10">
        <text>D-gluconate + ATP = 6-phospho-D-gluconate + ADP + H(+)</text>
        <dbReference type="Rhea" id="RHEA:19433"/>
        <dbReference type="ChEBI" id="CHEBI:15378"/>
        <dbReference type="ChEBI" id="CHEBI:18391"/>
        <dbReference type="ChEBI" id="CHEBI:30616"/>
        <dbReference type="ChEBI" id="CHEBI:58759"/>
        <dbReference type="ChEBI" id="CHEBI:456216"/>
        <dbReference type="EC" id="2.7.1.12"/>
    </reaction>
</comment>
<dbReference type="FunFam" id="3.40.50.300:FF:000522">
    <property type="entry name" value="Gluconokinase"/>
    <property type="match status" value="1"/>
</dbReference>
<evidence type="ECO:0000256" key="2">
    <source>
        <dbReference type="ARBA" id="ARBA00008420"/>
    </source>
</evidence>
<reference evidence="11 12" key="1">
    <citation type="submission" date="2020-03" db="EMBL/GenBank/DDBJ databases">
        <authorList>
            <person name="Lai Q."/>
        </authorList>
    </citation>
    <scope>NUCLEOTIDE SEQUENCE [LARGE SCALE GENOMIC DNA]</scope>
    <source>
        <strain evidence="11 12">CCUG 25036</strain>
    </source>
</reference>
<dbReference type="InterPro" id="IPR031322">
    <property type="entry name" value="Shikimate/glucono_kinase"/>
</dbReference>
<dbReference type="EMBL" id="JAARLZ010000009">
    <property type="protein sequence ID" value="NII07922.1"/>
    <property type="molecule type" value="Genomic_DNA"/>
</dbReference>
<comment type="pathway">
    <text evidence="1">Carbohydrate acid metabolism.</text>
</comment>
<dbReference type="Pfam" id="PF01202">
    <property type="entry name" value="SKI"/>
    <property type="match status" value="1"/>
</dbReference>
<evidence type="ECO:0000256" key="8">
    <source>
        <dbReference type="ARBA" id="ARBA00023064"/>
    </source>
</evidence>